<dbReference type="Gene3D" id="6.10.140.2220">
    <property type="match status" value="1"/>
</dbReference>
<dbReference type="HOGENOM" id="CLU_031420_1_0_1"/>
<dbReference type="PROSITE" id="PS01360">
    <property type="entry name" value="ZF_MYND_1"/>
    <property type="match status" value="1"/>
</dbReference>
<proteinExistence type="predicted"/>
<dbReference type="STRING" id="7234.B4GCY2"/>
<evidence type="ECO:0000256" key="2">
    <source>
        <dbReference type="ARBA" id="ARBA00022771"/>
    </source>
</evidence>
<evidence type="ECO:0000313" key="6">
    <source>
        <dbReference type="Proteomes" id="UP000008744"/>
    </source>
</evidence>
<dbReference type="eggNOG" id="ENOG502S5VW">
    <property type="taxonomic scope" value="Eukaryota"/>
</dbReference>
<evidence type="ECO:0000256" key="3">
    <source>
        <dbReference type="ARBA" id="ARBA00022833"/>
    </source>
</evidence>
<dbReference type="InterPro" id="IPR002893">
    <property type="entry name" value="Znf_MYND"/>
</dbReference>
<keyword evidence="3" id="KW-0862">Zinc</keyword>
<name>B4GCY2_DROPE</name>
<dbReference type="OMA" id="TPWTDLE"/>
<gene>
    <name evidence="5" type="primary">Dper\GL11175</name>
    <name evidence="5" type="ORF">Dper_GL11175</name>
</gene>
<dbReference type="PANTHER" id="PTHR28069">
    <property type="entry name" value="GH20023P"/>
    <property type="match status" value="1"/>
</dbReference>
<accession>B4GCY2</accession>
<dbReference type="Proteomes" id="UP000008744">
    <property type="component" value="Unassembled WGS sequence"/>
</dbReference>
<keyword evidence="6" id="KW-1185">Reference proteome</keyword>
<evidence type="ECO:0000313" key="5">
    <source>
        <dbReference type="EMBL" id="EDW31520.1"/>
    </source>
</evidence>
<evidence type="ECO:0000256" key="1">
    <source>
        <dbReference type="ARBA" id="ARBA00022723"/>
    </source>
</evidence>
<dbReference type="PhylomeDB" id="B4GCY2"/>
<protein>
    <submittedName>
        <fullName evidence="5">GL11175</fullName>
    </submittedName>
</protein>
<organism evidence="6">
    <name type="scientific">Drosophila persimilis</name>
    <name type="common">Fruit fly</name>
    <dbReference type="NCBI Taxonomy" id="7234"/>
    <lineage>
        <taxon>Eukaryota</taxon>
        <taxon>Metazoa</taxon>
        <taxon>Ecdysozoa</taxon>
        <taxon>Arthropoda</taxon>
        <taxon>Hexapoda</taxon>
        <taxon>Insecta</taxon>
        <taxon>Pterygota</taxon>
        <taxon>Neoptera</taxon>
        <taxon>Endopterygota</taxon>
        <taxon>Diptera</taxon>
        <taxon>Brachycera</taxon>
        <taxon>Muscomorpha</taxon>
        <taxon>Ephydroidea</taxon>
        <taxon>Drosophilidae</taxon>
        <taxon>Drosophila</taxon>
        <taxon>Sophophora</taxon>
    </lineage>
</organism>
<keyword evidence="2" id="KW-0863">Zinc-finger</keyword>
<feature type="domain" description="MYND-type" evidence="4">
    <location>
        <begin position="141"/>
        <end position="179"/>
    </location>
</feature>
<evidence type="ECO:0000259" key="4">
    <source>
        <dbReference type="PROSITE" id="PS01360"/>
    </source>
</evidence>
<reference evidence="5 6" key="1">
    <citation type="journal article" date="2007" name="Nature">
        <title>Evolution of genes and genomes on the Drosophila phylogeny.</title>
        <authorList>
            <consortium name="Drosophila 12 Genomes Consortium"/>
            <person name="Clark A.G."/>
            <person name="Eisen M.B."/>
            <person name="Smith D.R."/>
            <person name="Bergman C.M."/>
            <person name="Oliver B."/>
            <person name="Markow T.A."/>
            <person name="Kaufman T.C."/>
            <person name="Kellis M."/>
            <person name="Gelbart W."/>
            <person name="Iyer V.N."/>
            <person name="Pollard D.A."/>
            <person name="Sackton T.B."/>
            <person name="Larracuente A.M."/>
            <person name="Singh N.D."/>
            <person name="Abad J.P."/>
            <person name="Abt D.N."/>
            <person name="Adryan B."/>
            <person name="Aguade M."/>
            <person name="Akashi H."/>
            <person name="Anderson W.W."/>
            <person name="Aquadro C.F."/>
            <person name="Ardell D.H."/>
            <person name="Arguello R."/>
            <person name="Artieri C.G."/>
            <person name="Barbash D.A."/>
            <person name="Barker D."/>
            <person name="Barsanti P."/>
            <person name="Batterham P."/>
            <person name="Batzoglou S."/>
            <person name="Begun D."/>
            <person name="Bhutkar A."/>
            <person name="Blanco E."/>
            <person name="Bosak S.A."/>
            <person name="Bradley R.K."/>
            <person name="Brand A.D."/>
            <person name="Brent M.R."/>
            <person name="Brooks A.N."/>
            <person name="Brown R.H."/>
            <person name="Butlin R.K."/>
            <person name="Caggese C."/>
            <person name="Calvi B.R."/>
            <person name="Bernardo de Carvalho A."/>
            <person name="Caspi A."/>
            <person name="Castrezana S."/>
            <person name="Celniker S.E."/>
            <person name="Chang J.L."/>
            <person name="Chapple C."/>
            <person name="Chatterji S."/>
            <person name="Chinwalla A."/>
            <person name="Civetta A."/>
            <person name="Clifton S.W."/>
            <person name="Comeron J.M."/>
            <person name="Costello J.C."/>
            <person name="Coyne J.A."/>
            <person name="Daub J."/>
            <person name="David R.G."/>
            <person name="Delcher A.L."/>
            <person name="Delehaunty K."/>
            <person name="Do C.B."/>
            <person name="Ebling H."/>
            <person name="Edwards K."/>
            <person name="Eickbush T."/>
            <person name="Evans J.D."/>
            <person name="Filipski A."/>
            <person name="Findeiss S."/>
            <person name="Freyhult E."/>
            <person name="Fulton L."/>
            <person name="Fulton R."/>
            <person name="Garcia A.C."/>
            <person name="Gardiner A."/>
            <person name="Garfield D.A."/>
            <person name="Garvin B.E."/>
            <person name="Gibson G."/>
            <person name="Gilbert D."/>
            <person name="Gnerre S."/>
            <person name="Godfrey J."/>
            <person name="Good R."/>
            <person name="Gotea V."/>
            <person name="Gravely B."/>
            <person name="Greenberg A.J."/>
            <person name="Griffiths-Jones S."/>
            <person name="Gross S."/>
            <person name="Guigo R."/>
            <person name="Gustafson E.A."/>
            <person name="Haerty W."/>
            <person name="Hahn M.W."/>
            <person name="Halligan D.L."/>
            <person name="Halpern A.L."/>
            <person name="Halter G.M."/>
            <person name="Han M.V."/>
            <person name="Heger A."/>
            <person name="Hillier L."/>
            <person name="Hinrichs A.S."/>
            <person name="Holmes I."/>
            <person name="Hoskins R.A."/>
            <person name="Hubisz M.J."/>
            <person name="Hultmark D."/>
            <person name="Huntley M.A."/>
            <person name="Jaffe D.B."/>
            <person name="Jagadeeshan S."/>
            <person name="Jeck W.R."/>
            <person name="Johnson J."/>
            <person name="Jones C.D."/>
            <person name="Jordan W.C."/>
            <person name="Karpen G.H."/>
            <person name="Kataoka E."/>
            <person name="Keightley P.D."/>
            <person name="Kheradpour P."/>
            <person name="Kirkness E.F."/>
            <person name="Koerich L.B."/>
            <person name="Kristiansen K."/>
            <person name="Kudrna D."/>
            <person name="Kulathinal R.J."/>
            <person name="Kumar S."/>
            <person name="Kwok R."/>
            <person name="Lander E."/>
            <person name="Langley C.H."/>
            <person name="Lapoint R."/>
            <person name="Lazzaro B.P."/>
            <person name="Lee S.J."/>
            <person name="Levesque L."/>
            <person name="Li R."/>
            <person name="Lin C.F."/>
            <person name="Lin M.F."/>
            <person name="Lindblad-Toh K."/>
            <person name="Llopart A."/>
            <person name="Long M."/>
            <person name="Low L."/>
            <person name="Lozovsky E."/>
            <person name="Lu J."/>
            <person name="Luo M."/>
            <person name="Machado C.A."/>
            <person name="Makalowski W."/>
            <person name="Marzo M."/>
            <person name="Matsuda M."/>
            <person name="Matzkin L."/>
            <person name="McAllister B."/>
            <person name="McBride C.S."/>
            <person name="McKernan B."/>
            <person name="McKernan K."/>
            <person name="Mendez-Lago M."/>
            <person name="Minx P."/>
            <person name="Mollenhauer M.U."/>
            <person name="Montooth K."/>
            <person name="Mount S.M."/>
            <person name="Mu X."/>
            <person name="Myers E."/>
            <person name="Negre B."/>
            <person name="Newfeld S."/>
            <person name="Nielsen R."/>
            <person name="Noor M.A."/>
            <person name="O'Grady P."/>
            <person name="Pachter L."/>
            <person name="Papaceit M."/>
            <person name="Parisi M.J."/>
            <person name="Parisi M."/>
            <person name="Parts L."/>
            <person name="Pedersen J.S."/>
            <person name="Pesole G."/>
            <person name="Phillippy A.M."/>
            <person name="Ponting C.P."/>
            <person name="Pop M."/>
            <person name="Porcelli D."/>
            <person name="Powell J.R."/>
            <person name="Prohaska S."/>
            <person name="Pruitt K."/>
            <person name="Puig M."/>
            <person name="Quesneville H."/>
            <person name="Ram K.R."/>
            <person name="Rand D."/>
            <person name="Rasmussen M.D."/>
            <person name="Reed L.K."/>
            <person name="Reenan R."/>
            <person name="Reily A."/>
            <person name="Remington K.A."/>
            <person name="Rieger T.T."/>
            <person name="Ritchie M.G."/>
            <person name="Robin C."/>
            <person name="Rogers Y.H."/>
            <person name="Rohde C."/>
            <person name="Rozas J."/>
            <person name="Rubenfield M.J."/>
            <person name="Ruiz A."/>
            <person name="Russo S."/>
            <person name="Salzberg S.L."/>
            <person name="Sanchez-Gracia A."/>
            <person name="Saranga D.J."/>
            <person name="Sato H."/>
            <person name="Schaeffer S.W."/>
            <person name="Schatz M.C."/>
            <person name="Schlenke T."/>
            <person name="Schwartz R."/>
            <person name="Segarra C."/>
            <person name="Singh R.S."/>
            <person name="Sirot L."/>
            <person name="Sirota M."/>
            <person name="Sisneros N.B."/>
            <person name="Smith C.D."/>
            <person name="Smith T.F."/>
            <person name="Spieth J."/>
            <person name="Stage D.E."/>
            <person name="Stark A."/>
            <person name="Stephan W."/>
            <person name="Strausberg R.L."/>
            <person name="Strempel S."/>
            <person name="Sturgill D."/>
            <person name="Sutton G."/>
            <person name="Sutton G.G."/>
            <person name="Tao W."/>
            <person name="Teichmann S."/>
            <person name="Tobari Y.N."/>
            <person name="Tomimura Y."/>
            <person name="Tsolas J.M."/>
            <person name="Valente V.L."/>
            <person name="Venter E."/>
            <person name="Venter J.C."/>
            <person name="Vicario S."/>
            <person name="Vieira F.G."/>
            <person name="Vilella A.J."/>
            <person name="Villasante A."/>
            <person name="Walenz B."/>
            <person name="Wang J."/>
            <person name="Wasserman M."/>
            <person name="Watts T."/>
            <person name="Wilson D."/>
            <person name="Wilson R.K."/>
            <person name="Wing R.A."/>
            <person name="Wolfner M.F."/>
            <person name="Wong A."/>
            <person name="Wong G.K."/>
            <person name="Wu C.I."/>
            <person name="Wu G."/>
            <person name="Yamamoto D."/>
            <person name="Yang H.P."/>
            <person name="Yang S.P."/>
            <person name="Yorke J.A."/>
            <person name="Yoshida K."/>
            <person name="Zdobnov E."/>
            <person name="Zhang P."/>
            <person name="Zhang Y."/>
            <person name="Zimin A.V."/>
            <person name="Baldwin J."/>
            <person name="Abdouelleil A."/>
            <person name="Abdulkadir J."/>
            <person name="Abebe A."/>
            <person name="Abera B."/>
            <person name="Abreu J."/>
            <person name="Acer S.C."/>
            <person name="Aftuck L."/>
            <person name="Alexander A."/>
            <person name="An P."/>
            <person name="Anderson E."/>
            <person name="Anderson S."/>
            <person name="Arachi H."/>
            <person name="Azer M."/>
            <person name="Bachantsang P."/>
            <person name="Barry A."/>
            <person name="Bayul T."/>
            <person name="Berlin A."/>
            <person name="Bessette D."/>
            <person name="Bloom T."/>
            <person name="Blye J."/>
            <person name="Boguslavskiy L."/>
            <person name="Bonnet C."/>
            <person name="Boukhgalter B."/>
            <person name="Bourzgui I."/>
            <person name="Brown A."/>
            <person name="Cahill P."/>
            <person name="Channer S."/>
            <person name="Cheshatsang Y."/>
            <person name="Chuda L."/>
            <person name="Citroen M."/>
            <person name="Collymore A."/>
            <person name="Cooke P."/>
            <person name="Costello M."/>
            <person name="D'Aco K."/>
            <person name="Daza R."/>
            <person name="De Haan G."/>
            <person name="DeGray S."/>
            <person name="DeMaso C."/>
            <person name="Dhargay N."/>
            <person name="Dooley K."/>
            <person name="Dooley E."/>
            <person name="Doricent M."/>
            <person name="Dorje P."/>
            <person name="Dorjee K."/>
            <person name="Dupes A."/>
            <person name="Elong R."/>
            <person name="Falk J."/>
            <person name="Farina A."/>
            <person name="Faro S."/>
            <person name="Ferguson D."/>
            <person name="Fisher S."/>
            <person name="Foley C.D."/>
            <person name="Franke A."/>
            <person name="Friedrich D."/>
            <person name="Gadbois L."/>
            <person name="Gearin G."/>
            <person name="Gearin C.R."/>
            <person name="Giannoukos G."/>
            <person name="Goode T."/>
            <person name="Graham J."/>
            <person name="Grandbois E."/>
            <person name="Grewal S."/>
            <person name="Gyaltsen K."/>
            <person name="Hafez N."/>
            <person name="Hagos B."/>
            <person name="Hall J."/>
            <person name="Henson C."/>
            <person name="Hollinger A."/>
            <person name="Honan T."/>
            <person name="Huard M.D."/>
            <person name="Hughes L."/>
            <person name="Hurhula B."/>
            <person name="Husby M.E."/>
            <person name="Kamat A."/>
            <person name="Kanga B."/>
            <person name="Kashin S."/>
            <person name="Khazanovich D."/>
            <person name="Kisner P."/>
            <person name="Lance K."/>
            <person name="Lara M."/>
            <person name="Lee W."/>
            <person name="Lennon N."/>
            <person name="Letendre F."/>
            <person name="LeVine R."/>
            <person name="Lipovsky A."/>
            <person name="Liu X."/>
            <person name="Liu J."/>
            <person name="Liu S."/>
            <person name="Lokyitsang T."/>
            <person name="Lokyitsang Y."/>
            <person name="Lubonja R."/>
            <person name="Lui A."/>
            <person name="MacDonald P."/>
            <person name="Magnisalis V."/>
            <person name="Maru K."/>
            <person name="Matthews C."/>
            <person name="McCusker W."/>
            <person name="McDonough S."/>
            <person name="Mehta T."/>
            <person name="Meldrim J."/>
            <person name="Meneus L."/>
            <person name="Mihai O."/>
            <person name="Mihalev A."/>
            <person name="Mihova T."/>
            <person name="Mittelman R."/>
            <person name="Mlenga V."/>
            <person name="Montmayeur A."/>
            <person name="Mulrain L."/>
            <person name="Navidi A."/>
            <person name="Naylor J."/>
            <person name="Negash T."/>
            <person name="Nguyen T."/>
            <person name="Nguyen N."/>
            <person name="Nicol R."/>
            <person name="Norbu C."/>
            <person name="Norbu N."/>
            <person name="Novod N."/>
            <person name="O'Neill B."/>
            <person name="Osman S."/>
            <person name="Markiewicz E."/>
            <person name="Oyono O.L."/>
            <person name="Patti C."/>
            <person name="Phunkhang P."/>
            <person name="Pierre F."/>
            <person name="Priest M."/>
            <person name="Raghuraman S."/>
            <person name="Rege F."/>
            <person name="Reyes R."/>
            <person name="Rise C."/>
            <person name="Rogov P."/>
            <person name="Ross K."/>
            <person name="Ryan E."/>
            <person name="Settipalli S."/>
            <person name="Shea T."/>
            <person name="Sherpa N."/>
            <person name="Shi L."/>
            <person name="Shih D."/>
            <person name="Sparrow T."/>
            <person name="Spaulding J."/>
            <person name="Stalker J."/>
            <person name="Stange-Thomann N."/>
            <person name="Stavropoulos S."/>
            <person name="Stone C."/>
            <person name="Strader C."/>
            <person name="Tesfaye S."/>
            <person name="Thomson T."/>
            <person name="Thoulutsang Y."/>
            <person name="Thoulutsang D."/>
            <person name="Topham K."/>
            <person name="Topping I."/>
            <person name="Tsamla T."/>
            <person name="Vassiliev H."/>
            <person name="Vo A."/>
            <person name="Wangchuk T."/>
            <person name="Wangdi T."/>
            <person name="Weiand M."/>
            <person name="Wilkinson J."/>
            <person name="Wilson A."/>
            <person name="Yadav S."/>
            <person name="Young G."/>
            <person name="Yu Q."/>
            <person name="Zembek L."/>
            <person name="Zhong D."/>
            <person name="Zimmer A."/>
            <person name="Zwirko Z."/>
            <person name="Jaffe D.B."/>
            <person name="Alvarez P."/>
            <person name="Brockman W."/>
            <person name="Butler J."/>
            <person name="Chin C."/>
            <person name="Gnerre S."/>
            <person name="Grabherr M."/>
            <person name="Kleber M."/>
            <person name="Mauceli E."/>
            <person name="MacCallum I."/>
        </authorList>
    </citation>
    <scope>NUCLEOTIDE SEQUENCE [LARGE SCALE GENOMIC DNA]</scope>
    <source>
        <strain evidence="6">MSH-3 / Tucson 14011-0111.49</strain>
    </source>
</reference>
<dbReference type="SUPFAM" id="SSF144232">
    <property type="entry name" value="HIT/MYND zinc finger-like"/>
    <property type="match status" value="2"/>
</dbReference>
<dbReference type="EMBL" id="CH479181">
    <property type="protein sequence ID" value="EDW31520.1"/>
    <property type="molecule type" value="Genomic_DNA"/>
</dbReference>
<dbReference type="OrthoDB" id="5282002at2759"/>
<keyword evidence="1" id="KW-0479">Metal-binding</keyword>
<dbReference type="GO" id="GO:0008270">
    <property type="term" value="F:zinc ion binding"/>
    <property type="evidence" value="ECO:0007669"/>
    <property type="project" value="UniProtKB-KW"/>
</dbReference>
<dbReference type="AlphaFoldDB" id="B4GCY2"/>
<sequence>MHTTTVNVQSYGSSLKCCVCVYNRARMLQAMRMQRTPENANGKLEETSKKTPDLLCNCKVQRYCSVAHLTEDLMEHRDFCQILREVQQVESISFPHFLQGVVLSRNMLNQAISQLKLILSVKLRRPLSLREKEIIGNPGYCVICYRTTPLNSCAGCEGVAYCSEYHRQLDKDNHTPKVCRTLALVYSPYRLLESNQFQIKEFHRSSILQETNLVEAFYNATLLMVNDSPNNLQQYDLLAACSSFSTVCTVCLALTHLTIVAEPDKAVIVYIVGATSECLRYFEEMHLKFFFLQYESVQNLELYFIGNMIEAQESEESIICVGDLKRKVLKRNVPGTFTSFSKTTKIDPTLIIMLQLDLTGIGNMTPLLVGQFYPRSVQIEEPDDRYWPECLIKILQTYGAPICFTSLSKVLALSNYSVFNDLARENNIVIKRSYNITKNLYRGILPLRNHCAEDSEMIVYNNNYLEVMFTNPKN</sequence>